<dbReference type="Proteomes" id="UP000007844">
    <property type="component" value="Chromosome"/>
</dbReference>
<protein>
    <recommendedName>
        <fullName evidence="2">Inner membrane protein YgaP-like transmembrane domain-containing protein</fullName>
    </recommendedName>
</protein>
<dbReference type="STRING" id="690850.Desaf_1334"/>
<evidence type="ECO:0000313" key="3">
    <source>
        <dbReference type="EMBL" id="EGJ49673.1"/>
    </source>
</evidence>
<accession>F3YZ28</accession>
<keyword evidence="1" id="KW-1133">Transmembrane helix</keyword>
<sequence>MQIPKLEDTYRLRCNVGRTEALLRVFTGLAILGAGVYFQSWVGLIGLVPMLTGLLKWCPLYRLLGVSTCAPRGKWNR</sequence>
<evidence type="ECO:0000313" key="4">
    <source>
        <dbReference type="Proteomes" id="UP000007844"/>
    </source>
</evidence>
<proteinExistence type="predicted"/>
<dbReference type="RefSeq" id="WP_014259465.1">
    <property type="nucleotide sequence ID" value="NC_016629.1"/>
</dbReference>
<dbReference type="eggNOG" id="ENOG5033A4Z">
    <property type="taxonomic scope" value="Bacteria"/>
</dbReference>
<feature type="transmembrane region" description="Helical" evidence="1">
    <location>
        <begin position="21"/>
        <end position="38"/>
    </location>
</feature>
<evidence type="ECO:0000259" key="2">
    <source>
        <dbReference type="Pfam" id="PF11127"/>
    </source>
</evidence>
<dbReference type="HOGENOM" id="CLU_176022_4_2_7"/>
<dbReference type="KEGG" id="daf:Desaf_1334"/>
<dbReference type="AlphaFoldDB" id="F3YZ28"/>
<dbReference type="Pfam" id="PF11127">
    <property type="entry name" value="YgaP-like_TM"/>
    <property type="match status" value="1"/>
</dbReference>
<gene>
    <name evidence="3" type="ORF">Desaf_1334</name>
</gene>
<dbReference type="InterPro" id="IPR021309">
    <property type="entry name" value="YgaP-like_TM"/>
</dbReference>
<organism evidence="3 4">
    <name type="scientific">Desulfocurvibacter africanus subsp. africanus str. Walvis Bay</name>
    <dbReference type="NCBI Taxonomy" id="690850"/>
    <lineage>
        <taxon>Bacteria</taxon>
        <taxon>Pseudomonadati</taxon>
        <taxon>Thermodesulfobacteriota</taxon>
        <taxon>Desulfovibrionia</taxon>
        <taxon>Desulfovibrionales</taxon>
        <taxon>Desulfovibrionaceae</taxon>
        <taxon>Desulfocurvibacter</taxon>
    </lineage>
</organism>
<keyword evidence="1" id="KW-0812">Transmembrane</keyword>
<keyword evidence="1" id="KW-0472">Membrane</keyword>
<evidence type="ECO:0000256" key="1">
    <source>
        <dbReference type="SAM" id="Phobius"/>
    </source>
</evidence>
<keyword evidence="4" id="KW-1185">Reference proteome</keyword>
<feature type="domain" description="Inner membrane protein YgaP-like transmembrane" evidence="2">
    <location>
        <begin position="13"/>
        <end position="71"/>
    </location>
</feature>
<dbReference type="EMBL" id="CP003221">
    <property type="protein sequence ID" value="EGJ49673.1"/>
    <property type="molecule type" value="Genomic_DNA"/>
</dbReference>
<name>F3YZ28_DESAF</name>
<reference evidence="3 4" key="1">
    <citation type="journal article" date="2011" name="J. Bacteriol.">
        <title>Genome sequence of the mercury-methylating and pleomorphic Desulfovibrio africanus Strain Walvis Bay.</title>
        <authorList>
            <person name="Brown S.D."/>
            <person name="Wall J.D."/>
            <person name="Kucken A.M."/>
            <person name="Gilmour C.C."/>
            <person name="Podar M."/>
            <person name="Brandt C.C."/>
            <person name="Teshima H."/>
            <person name="Detter J.C."/>
            <person name="Han C.S."/>
            <person name="Land M.L."/>
            <person name="Lucas S."/>
            <person name="Han J."/>
            <person name="Pennacchio L."/>
            <person name="Nolan M."/>
            <person name="Pitluck S."/>
            <person name="Woyke T."/>
            <person name="Goodwin L."/>
            <person name="Palumbo A.V."/>
            <person name="Elias D.A."/>
        </authorList>
    </citation>
    <scope>NUCLEOTIDE SEQUENCE [LARGE SCALE GENOMIC DNA]</scope>
    <source>
        <strain evidence="3 4">Walvis Bay</strain>
    </source>
</reference>